<dbReference type="PANTHER" id="PTHR21331:SF2">
    <property type="entry name" value="BRCA1-ASSOCIATED ATM ACTIVATOR 1"/>
    <property type="match status" value="1"/>
</dbReference>
<comment type="caution">
    <text evidence="4">The sequence shown here is derived from an EMBL/GenBank/DDBJ whole genome shotgun (WGS) entry which is preliminary data.</text>
</comment>
<protein>
    <submittedName>
        <fullName evidence="4">BRCA1-associated ATM activator 1</fullName>
    </submittedName>
</protein>
<evidence type="ECO:0000256" key="1">
    <source>
        <dbReference type="ARBA" id="ARBA00004496"/>
    </source>
</evidence>
<evidence type="ECO:0000313" key="5">
    <source>
        <dbReference type="Proteomes" id="UP000197619"/>
    </source>
</evidence>
<dbReference type="EMBL" id="MUZQ01000114">
    <property type="protein sequence ID" value="OWK57868.1"/>
    <property type="molecule type" value="Genomic_DNA"/>
</dbReference>
<dbReference type="PANTHER" id="PTHR21331">
    <property type="entry name" value="BRCA1-ASSOCIATED ATM ACTIVATOR 1"/>
    <property type="match status" value="1"/>
</dbReference>
<dbReference type="GO" id="GO:0008283">
    <property type="term" value="P:cell population proliferation"/>
    <property type="evidence" value="ECO:0007669"/>
    <property type="project" value="InterPro"/>
</dbReference>
<sequence length="780" mass="85996">MCDPQSRFVARARRRFAMTRECAVLLPGVCAALADPRQPGLDDTCLEKLLDWFRSLTWFDPTVELVRDNPCVTELISSVLALPDPSPSILAFTLQLAGILASSESRFQHLQQEKLLGRLFGREGPRGSAAWEEASVRSAWLKGVHSMLHHLPALHCLCSTGGMDVIFTLQGDPSLFVASAASQLLVHLLTFSLESETPKALSAKDCDWPACAQMIVKHIKESLQSSSASDIEQSLKLLSSLFGSCFGSCYAAWTEVLWLDIAKHIESFLMEETLQAQPVLANLLLNPTRCQDSGTDCSTSANGLYFESSLPASGMCRYSCDRKVRGQSLLASILSAWCSQNGGKRVGEVKDSSSVSGLLDESVSDPVTVESLLSSKTSCAGLLCQTLAHLEKLLSLVLKKTFQATSKWLVHLQELSSSSSQWQQNKKILEGLLPFMSFQVCHLPFTDVFVVLQKRLCSPCWEVRDSSLEFLTSMVKCLREQKEFRQCLLSSEVLRLTENLLEDPESYVRASAVTALGHLALITCFAPESLVIGNLYNKESIVAKLQEILSTDSEGFPRRAVISIFTKWLREGCTGQLEDTEQFVSRVIQTVERDLDWEVRLGGLELVEVFCSQTICQLSQCPYAPVSSVLTSSTPQNELLQVFCRAKLFGFLFGSLCDCDKPVGQRACDVLLGLRGHFYPVSTLENPQEIEDSPAGRGIAWLQRTLRQGSLAQNFPTDGGVGVDFQDPESMMLALGAIDLLELHDELNKSSDHVEESPQSLLQDILATLGTTEDNEVDCY</sequence>
<evidence type="ECO:0000256" key="2">
    <source>
        <dbReference type="ARBA" id="ARBA00022490"/>
    </source>
</evidence>
<dbReference type="AlphaFoldDB" id="A0A218UW54"/>
<dbReference type="GO" id="GO:0006974">
    <property type="term" value="P:DNA damage response"/>
    <property type="evidence" value="ECO:0007669"/>
    <property type="project" value="InterPro"/>
</dbReference>
<dbReference type="Gene3D" id="1.25.10.10">
    <property type="entry name" value="Leucine-rich Repeat Variant"/>
    <property type="match status" value="1"/>
</dbReference>
<dbReference type="InterPro" id="IPR038904">
    <property type="entry name" value="BRAT1"/>
</dbReference>
<dbReference type="InterPro" id="IPR016024">
    <property type="entry name" value="ARM-type_fold"/>
</dbReference>
<reference evidence="4 5" key="1">
    <citation type="submission" date="2017-05" db="EMBL/GenBank/DDBJ databases">
        <title>Genome of assembly of the Bengalese finch, Lonchura striata domestica.</title>
        <authorList>
            <person name="Colquitt B.M."/>
            <person name="Brainard M.S."/>
        </authorList>
    </citation>
    <scope>NUCLEOTIDE SEQUENCE [LARGE SCALE GENOMIC DNA]</scope>
    <source>
        <strain evidence="4">White83orange57</strain>
    </source>
</reference>
<comment type="similarity">
    <text evidence="3">Belongs to the BRAT1 family.</text>
</comment>
<dbReference type="InterPro" id="IPR011989">
    <property type="entry name" value="ARM-like"/>
</dbReference>
<evidence type="ECO:0000313" key="4">
    <source>
        <dbReference type="EMBL" id="OWK57868.1"/>
    </source>
</evidence>
<name>A0A218UW54_9PASE</name>
<dbReference type="Proteomes" id="UP000197619">
    <property type="component" value="Unassembled WGS sequence"/>
</dbReference>
<accession>A0A218UW54</accession>
<organism evidence="4 5">
    <name type="scientific">Lonchura striata</name>
    <name type="common">white-rumped munia</name>
    <dbReference type="NCBI Taxonomy" id="40157"/>
    <lineage>
        <taxon>Eukaryota</taxon>
        <taxon>Metazoa</taxon>
        <taxon>Chordata</taxon>
        <taxon>Craniata</taxon>
        <taxon>Vertebrata</taxon>
        <taxon>Euteleostomi</taxon>
        <taxon>Archelosauria</taxon>
        <taxon>Archosauria</taxon>
        <taxon>Dinosauria</taxon>
        <taxon>Saurischia</taxon>
        <taxon>Theropoda</taxon>
        <taxon>Coelurosauria</taxon>
        <taxon>Aves</taxon>
        <taxon>Neognathae</taxon>
        <taxon>Neoaves</taxon>
        <taxon>Telluraves</taxon>
        <taxon>Australaves</taxon>
        <taxon>Passeriformes</taxon>
        <taxon>Passeroidea</taxon>
        <taxon>Estrildidae</taxon>
        <taxon>Estrildinae</taxon>
        <taxon>Lonchura</taxon>
    </lineage>
</organism>
<comment type="subcellular location">
    <subcellularLocation>
        <location evidence="1">Cytoplasm</location>
    </subcellularLocation>
</comment>
<dbReference type="GO" id="GO:0005634">
    <property type="term" value="C:nucleus"/>
    <property type="evidence" value="ECO:0007669"/>
    <property type="project" value="TreeGrafter"/>
</dbReference>
<evidence type="ECO:0000256" key="3">
    <source>
        <dbReference type="ARBA" id="ARBA00061308"/>
    </source>
</evidence>
<dbReference type="GO" id="GO:0005737">
    <property type="term" value="C:cytoplasm"/>
    <property type="evidence" value="ECO:0007669"/>
    <property type="project" value="UniProtKB-SubCell"/>
</dbReference>
<keyword evidence="5" id="KW-1185">Reference proteome</keyword>
<keyword evidence="2" id="KW-0963">Cytoplasm</keyword>
<proteinExistence type="inferred from homology"/>
<dbReference type="STRING" id="299123.ENSLSDP00000008158"/>
<gene>
    <name evidence="4" type="primary">BRAT1_1</name>
    <name evidence="4" type="ORF">RLOC_00003492</name>
</gene>
<dbReference type="SUPFAM" id="SSF48371">
    <property type="entry name" value="ARM repeat"/>
    <property type="match status" value="1"/>
</dbReference>